<dbReference type="RefSeq" id="WP_002647245.1">
    <property type="nucleotide sequence ID" value="NZ_CAXBMG010000019.1"/>
</dbReference>
<dbReference type="InterPro" id="IPR006976">
    <property type="entry name" value="VanZ-like"/>
</dbReference>
<protein>
    <submittedName>
        <fullName evidence="4">VanZ like family protein</fullName>
    </submittedName>
</protein>
<dbReference type="Proteomes" id="UP000263642">
    <property type="component" value="Unassembled WGS sequence"/>
</dbReference>
<dbReference type="EMBL" id="CP042910">
    <property type="protein sequence ID" value="QEG19321.1"/>
    <property type="molecule type" value="Genomic_DNA"/>
</dbReference>
<dbReference type="PANTHER" id="PTHR28008:SF1">
    <property type="entry name" value="DOMAIN PROTEIN, PUTATIVE (AFU_ORTHOLOGUE AFUA_3G10980)-RELATED"/>
    <property type="match status" value="1"/>
</dbReference>
<evidence type="ECO:0000256" key="1">
    <source>
        <dbReference type="SAM" id="Phobius"/>
    </source>
</evidence>
<evidence type="ECO:0000313" key="5">
    <source>
        <dbReference type="Proteomes" id="UP000263642"/>
    </source>
</evidence>
<name>A0A3D3R8M5_9PLAN</name>
<keyword evidence="1" id="KW-0472">Membrane</keyword>
<feature type="transmembrane region" description="Helical" evidence="1">
    <location>
        <begin position="38"/>
        <end position="56"/>
    </location>
</feature>
<reference evidence="4 6" key="2">
    <citation type="submission" date="2019-08" db="EMBL/GenBank/DDBJ databases">
        <title>Deep-cultivation of Planctomycetes and their phenomic and genomic characterization uncovers novel biology.</title>
        <authorList>
            <person name="Wiegand S."/>
            <person name="Jogler M."/>
            <person name="Boedeker C."/>
            <person name="Pinto D."/>
            <person name="Vollmers J."/>
            <person name="Rivas-Marin E."/>
            <person name="Kohn T."/>
            <person name="Peeters S.H."/>
            <person name="Heuer A."/>
            <person name="Rast P."/>
            <person name="Oberbeckmann S."/>
            <person name="Bunk B."/>
            <person name="Jeske O."/>
            <person name="Meyerdierks A."/>
            <person name="Storesund J.E."/>
            <person name="Kallscheuer N."/>
            <person name="Luecker S."/>
            <person name="Lage O.M."/>
            <person name="Pohl T."/>
            <person name="Merkel B.J."/>
            <person name="Hornburger P."/>
            <person name="Mueller R.-W."/>
            <person name="Bruemmer F."/>
            <person name="Labrenz M."/>
            <person name="Spormann A.M."/>
            <person name="Op den Camp H."/>
            <person name="Overmann J."/>
            <person name="Amann R."/>
            <person name="Jetten M.S.M."/>
            <person name="Mascher T."/>
            <person name="Medema M.H."/>
            <person name="Devos D.P."/>
            <person name="Kaster A.-K."/>
            <person name="Ovreas L."/>
            <person name="Rohde M."/>
            <person name="Galperin M.Y."/>
            <person name="Jogler C."/>
        </authorList>
    </citation>
    <scope>NUCLEOTIDE SEQUENCE [LARGE SCALE GENOMIC DNA]</scope>
    <source>
        <strain evidence="4 6">DSM 8797</strain>
    </source>
</reference>
<feature type="transmembrane region" description="Helical" evidence="1">
    <location>
        <begin position="100"/>
        <end position="117"/>
    </location>
</feature>
<proteinExistence type="predicted"/>
<dbReference type="Pfam" id="PF04892">
    <property type="entry name" value="VanZ"/>
    <property type="match status" value="1"/>
</dbReference>
<feature type="domain" description="VanZ-like" evidence="2">
    <location>
        <begin position="40"/>
        <end position="117"/>
    </location>
</feature>
<dbReference type="EMBL" id="DQAY01000118">
    <property type="protein sequence ID" value="HCO25129.1"/>
    <property type="molecule type" value="Genomic_DNA"/>
</dbReference>
<dbReference type="PANTHER" id="PTHR28008">
    <property type="entry name" value="DOMAIN PROTEIN, PUTATIVE (AFU_ORTHOLOGUE AFUA_3G10980)-RELATED"/>
    <property type="match status" value="1"/>
</dbReference>
<keyword evidence="1" id="KW-0812">Transmembrane</keyword>
<keyword evidence="1" id="KW-1133">Transmembrane helix</keyword>
<evidence type="ECO:0000259" key="2">
    <source>
        <dbReference type="Pfam" id="PF04892"/>
    </source>
</evidence>
<dbReference type="GeneID" id="98649658"/>
<dbReference type="NCBIfam" id="NF037970">
    <property type="entry name" value="vanZ_1"/>
    <property type="match status" value="1"/>
</dbReference>
<dbReference type="Proteomes" id="UP000322887">
    <property type="component" value="Chromosome"/>
</dbReference>
<keyword evidence="6" id="KW-1185">Reference proteome</keyword>
<accession>A0A3D3R8M5</accession>
<evidence type="ECO:0000313" key="3">
    <source>
        <dbReference type="EMBL" id="HCO25129.1"/>
    </source>
</evidence>
<organism evidence="3 5">
    <name type="scientific">Gimesia maris</name>
    <dbReference type="NCBI Taxonomy" id="122"/>
    <lineage>
        <taxon>Bacteria</taxon>
        <taxon>Pseudomonadati</taxon>
        <taxon>Planctomycetota</taxon>
        <taxon>Planctomycetia</taxon>
        <taxon>Planctomycetales</taxon>
        <taxon>Planctomycetaceae</taxon>
        <taxon>Gimesia</taxon>
    </lineage>
</organism>
<evidence type="ECO:0000313" key="4">
    <source>
        <dbReference type="EMBL" id="QEG19321.1"/>
    </source>
</evidence>
<reference evidence="3 5" key="1">
    <citation type="journal article" date="2018" name="Nat. Biotechnol.">
        <title>A standardized bacterial taxonomy based on genome phylogeny substantially revises the tree of life.</title>
        <authorList>
            <person name="Parks D.H."/>
            <person name="Chuvochina M."/>
            <person name="Waite D.W."/>
            <person name="Rinke C."/>
            <person name="Skarshewski A."/>
            <person name="Chaumeil P.A."/>
            <person name="Hugenholtz P."/>
        </authorList>
    </citation>
    <scope>NUCLEOTIDE SEQUENCE [LARGE SCALE GENOMIC DNA]</scope>
    <source>
        <strain evidence="3">UBA9375</strain>
    </source>
</reference>
<evidence type="ECO:0000313" key="6">
    <source>
        <dbReference type="Proteomes" id="UP000322887"/>
    </source>
</evidence>
<gene>
    <name evidence="3" type="ORF">DIT97_19655</name>
    <name evidence="4" type="ORF">GmarT_52190</name>
</gene>
<sequence length="136" mass="15489">MNRYQLLIRSGLILYWILLFTATHVPLKKGTIPQGTDVPLHFIAYAGLAFLLTWWLSLKWDRLTIKRLLLIFAGVSLFGVIDELLQGIPVLQREPSIKDWIADTTGALLGIVLFLLVSKPLLLIRNRLQQESDQPN</sequence>
<dbReference type="AlphaFoldDB" id="A0A3D3R8M5"/>
<feature type="transmembrane region" description="Helical" evidence="1">
    <location>
        <begin position="68"/>
        <end position="88"/>
    </location>
</feature>
<feature type="transmembrane region" description="Helical" evidence="1">
    <location>
        <begin position="7"/>
        <end position="26"/>
    </location>
</feature>